<comment type="caution">
    <text evidence="1">The sequence shown here is derived from an EMBL/GenBank/DDBJ whole genome shotgun (WGS) entry which is preliminary data.</text>
</comment>
<protein>
    <submittedName>
        <fullName evidence="1">Uncharacterized protein</fullName>
    </submittedName>
</protein>
<keyword evidence="2" id="KW-1185">Reference proteome</keyword>
<dbReference type="AlphaFoldDB" id="A0A8S1CCB0"/>
<sequence length="98" mass="10646">MARAYAVSCWVYYAAAPNPVPPPPPPRGCPSRPPGPLSVTRACRVLWKAALPASTLWEIGDKAAPWRPPSRIPRPPTHPRPSAFRRCPCTCGANFTAM</sequence>
<organism evidence="1 2">
    <name type="scientific">Cloeon dipterum</name>
    <dbReference type="NCBI Taxonomy" id="197152"/>
    <lineage>
        <taxon>Eukaryota</taxon>
        <taxon>Metazoa</taxon>
        <taxon>Ecdysozoa</taxon>
        <taxon>Arthropoda</taxon>
        <taxon>Hexapoda</taxon>
        <taxon>Insecta</taxon>
        <taxon>Pterygota</taxon>
        <taxon>Palaeoptera</taxon>
        <taxon>Ephemeroptera</taxon>
        <taxon>Pisciforma</taxon>
        <taxon>Baetidae</taxon>
        <taxon>Cloeon</taxon>
    </lineage>
</organism>
<dbReference type="Proteomes" id="UP000494165">
    <property type="component" value="Unassembled WGS sequence"/>
</dbReference>
<accession>A0A8S1CCB0</accession>
<proteinExistence type="predicted"/>
<reference evidence="1 2" key="1">
    <citation type="submission" date="2020-04" db="EMBL/GenBank/DDBJ databases">
        <authorList>
            <person name="Alioto T."/>
            <person name="Alioto T."/>
            <person name="Gomez Garrido J."/>
        </authorList>
    </citation>
    <scope>NUCLEOTIDE SEQUENCE [LARGE SCALE GENOMIC DNA]</scope>
</reference>
<gene>
    <name evidence="1" type="ORF">CLODIP_2_CD13360</name>
</gene>
<dbReference type="EMBL" id="CADEPI010000027">
    <property type="protein sequence ID" value="CAB3366976.1"/>
    <property type="molecule type" value="Genomic_DNA"/>
</dbReference>
<evidence type="ECO:0000313" key="1">
    <source>
        <dbReference type="EMBL" id="CAB3366976.1"/>
    </source>
</evidence>
<name>A0A8S1CCB0_9INSE</name>
<evidence type="ECO:0000313" key="2">
    <source>
        <dbReference type="Proteomes" id="UP000494165"/>
    </source>
</evidence>